<accession>E4XBB1</accession>
<evidence type="ECO:0000313" key="6">
    <source>
        <dbReference type="Proteomes" id="UP000001307"/>
    </source>
</evidence>
<dbReference type="PANTHER" id="PTHR10139:SF1">
    <property type="entry name" value="DOUBLE-STRAND BREAK REPAIR PROTEIN MRE11"/>
    <property type="match status" value="1"/>
</dbReference>
<dbReference type="GO" id="GO:0000014">
    <property type="term" value="F:single-stranded DNA endodeoxyribonuclease activity"/>
    <property type="evidence" value="ECO:0007669"/>
    <property type="project" value="TreeGrafter"/>
</dbReference>
<dbReference type="GO" id="GO:0000724">
    <property type="term" value="P:double-strand break repair via homologous recombination"/>
    <property type="evidence" value="ECO:0007669"/>
    <property type="project" value="TreeGrafter"/>
</dbReference>
<dbReference type="GO" id="GO:0006303">
    <property type="term" value="P:double-strand break repair via nonhomologous end joining"/>
    <property type="evidence" value="ECO:0007669"/>
    <property type="project" value="TreeGrafter"/>
</dbReference>
<evidence type="ECO:0008006" key="7">
    <source>
        <dbReference type="Google" id="ProtNLM"/>
    </source>
</evidence>
<protein>
    <recommendedName>
        <fullName evidence="7">Double-strand break repair protein</fullName>
    </recommendedName>
</protein>
<feature type="domain" description="Calcineurin-like phosphoesterase" evidence="3">
    <location>
        <begin position="27"/>
        <end position="268"/>
    </location>
</feature>
<dbReference type="EMBL" id="FN653033">
    <property type="protein sequence ID" value="CBY08794.1"/>
    <property type="molecule type" value="Genomic_DNA"/>
</dbReference>
<evidence type="ECO:0000256" key="1">
    <source>
        <dbReference type="ARBA" id="ARBA00022801"/>
    </source>
</evidence>
<dbReference type="Pfam" id="PF00149">
    <property type="entry name" value="Metallophos"/>
    <property type="match status" value="1"/>
</dbReference>
<dbReference type="OrthoDB" id="30417at2759"/>
<dbReference type="InterPro" id="IPR007281">
    <property type="entry name" value="Mre11_DNA-bd"/>
</dbReference>
<organism evidence="5">
    <name type="scientific">Oikopleura dioica</name>
    <name type="common">Tunicate</name>
    <dbReference type="NCBI Taxonomy" id="34765"/>
    <lineage>
        <taxon>Eukaryota</taxon>
        <taxon>Metazoa</taxon>
        <taxon>Chordata</taxon>
        <taxon>Tunicata</taxon>
        <taxon>Appendicularia</taxon>
        <taxon>Copelata</taxon>
        <taxon>Oikopleuridae</taxon>
        <taxon>Oikopleura</taxon>
    </lineage>
</organism>
<dbReference type="SUPFAM" id="SSF56300">
    <property type="entry name" value="Metallo-dependent phosphatases"/>
    <property type="match status" value="1"/>
</dbReference>
<name>E4XBB1_OIKDI</name>
<dbReference type="AlphaFoldDB" id="E4XBB1"/>
<reference evidence="5" key="1">
    <citation type="journal article" date="2010" name="Science">
        <title>Plasticity of animal genome architecture unmasked by rapid evolution of a pelagic tunicate.</title>
        <authorList>
            <person name="Denoeud F."/>
            <person name="Henriet S."/>
            <person name="Mungpakdee S."/>
            <person name="Aury J.M."/>
            <person name="Da Silva C."/>
            <person name="Brinkmann H."/>
            <person name="Mikhaleva J."/>
            <person name="Olsen L.C."/>
            <person name="Jubin C."/>
            <person name="Canestro C."/>
            <person name="Bouquet J.M."/>
            <person name="Danks G."/>
            <person name="Poulain J."/>
            <person name="Campsteijn C."/>
            <person name="Adamski M."/>
            <person name="Cross I."/>
            <person name="Yadetie F."/>
            <person name="Muffato M."/>
            <person name="Louis A."/>
            <person name="Butcher S."/>
            <person name="Tsagkogeorga G."/>
            <person name="Konrad A."/>
            <person name="Singh S."/>
            <person name="Jensen M.F."/>
            <person name="Cong E.H."/>
            <person name="Eikeseth-Otteraa H."/>
            <person name="Noel B."/>
            <person name="Anthouard V."/>
            <person name="Porcel B.M."/>
            <person name="Kachouri-Lafond R."/>
            <person name="Nishino A."/>
            <person name="Ugolini M."/>
            <person name="Chourrout P."/>
            <person name="Nishida H."/>
            <person name="Aasland R."/>
            <person name="Huzurbazar S."/>
            <person name="Westhof E."/>
            <person name="Delsuc F."/>
            <person name="Lehrach H."/>
            <person name="Reinhardt R."/>
            <person name="Weissenbach J."/>
            <person name="Roy S.W."/>
            <person name="Artiguenave F."/>
            <person name="Postlethwait J.H."/>
            <person name="Manak J.R."/>
            <person name="Thompson E.M."/>
            <person name="Jaillon O."/>
            <person name="Du Pasquier L."/>
            <person name="Boudinot P."/>
            <person name="Liberles D.A."/>
            <person name="Volff J.N."/>
            <person name="Philippe H."/>
            <person name="Lenhard B."/>
            <person name="Roest Crollius H."/>
            <person name="Wincker P."/>
            <person name="Chourrout D."/>
        </authorList>
    </citation>
    <scope>NUCLEOTIDE SEQUENCE [LARGE SCALE GENOMIC DNA]</scope>
</reference>
<evidence type="ECO:0000313" key="5">
    <source>
        <dbReference type="EMBL" id="CBY08794.1"/>
    </source>
</evidence>
<dbReference type="GO" id="GO:0042138">
    <property type="term" value="P:meiotic DNA double-strand break formation"/>
    <property type="evidence" value="ECO:0007669"/>
    <property type="project" value="TreeGrafter"/>
</dbReference>
<evidence type="ECO:0000256" key="2">
    <source>
        <dbReference type="SAM" id="MobiDB-lite"/>
    </source>
</evidence>
<dbReference type="InParanoid" id="E4XBB1"/>
<gene>
    <name evidence="5" type="ORF">GSOID_T00005632001</name>
</gene>
<feature type="region of interest" description="Disordered" evidence="2">
    <location>
        <begin position="572"/>
        <end position="603"/>
    </location>
</feature>
<dbReference type="Gene3D" id="3.60.21.10">
    <property type="match status" value="1"/>
</dbReference>
<dbReference type="GO" id="GO:0000723">
    <property type="term" value="P:telomere maintenance"/>
    <property type="evidence" value="ECO:0007669"/>
    <property type="project" value="TreeGrafter"/>
</dbReference>
<dbReference type="InterPro" id="IPR029052">
    <property type="entry name" value="Metallo-depent_PP-like"/>
</dbReference>
<dbReference type="FunCoup" id="E4XBB1">
    <property type="interactions" value="495"/>
</dbReference>
<dbReference type="GO" id="GO:0007095">
    <property type="term" value="P:mitotic G2 DNA damage checkpoint signaling"/>
    <property type="evidence" value="ECO:0007669"/>
    <property type="project" value="TreeGrafter"/>
</dbReference>
<dbReference type="GO" id="GO:0035861">
    <property type="term" value="C:site of double-strand break"/>
    <property type="evidence" value="ECO:0007669"/>
    <property type="project" value="TreeGrafter"/>
</dbReference>
<dbReference type="InterPro" id="IPR041796">
    <property type="entry name" value="Mre11_N"/>
</dbReference>
<evidence type="ECO:0000259" key="3">
    <source>
        <dbReference type="Pfam" id="PF00149"/>
    </source>
</evidence>
<dbReference type="PANTHER" id="PTHR10139">
    <property type="entry name" value="DOUBLE-STRAND BREAK REPAIR PROTEIN MRE11"/>
    <property type="match status" value="1"/>
</dbReference>
<evidence type="ECO:0000259" key="4">
    <source>
        <dbReference type="Pfam" id="PF04152"/>
    </source>
</evidence>
<dbReference type="GO" id="GO:0097552">
    <property type="term" value="P:mitochondrial double-strand break repair via homologous recombination"/>
    <property type="evidence" value="ECO:0007669"/>
    <property type="project" value="TreeGrafter"/>
</dbReference>
<dbReference type="CDD" id="cd00840">
    <property type="entry name" value="MPP_Mre11_N"/>
    <property type="match status" value="1"/>
</dbReference>
<keyword evidence="6" id="KW-1185">Reference proteome</keyword>
<dbReference type="InterPro" id="IPR004843">
    <property type="entry name" value="Calcineurin-like_PHP"/>
</dbReference>
<proteinExistence type="predicted"/>
<sequence>MTGTKIKEKKLLEKSRSENIIEDEHTFKILIATDTHIGYKSTDEHRHDDSFNTMEEIFKIYESAEPDFLLMGGDIFEKNNPAASVLERAIELFMKYVPGEANHKFELLSDAEKNFCCEGAEVPNTLPRWLNGNFEVAKPIMTIHGNHDNPSGEFDNTVIEYLAELGLISQFGRRTLLSDNRLNVYPVLLQKGKTKIAIYGWGWITDLRFRSMINLGTINFEVPEDVDDYFNILVVHQNRVPRSSKTDFFAHTDIPEFIDYVLWGHEHDQKYDWYPGTRMLIDQPGATVVTSLTNGEINQRRIGMLTIRRRKNECYWRHDKIPLDTSRIFIFRDFVISDFLDLDEADAQILKEKIRDLVVRQIKDMKQEFDLKRQKFRKLAPEMPLLRLRILQEAKIPKMKLTEFINHHDARQYAINSDVVSYKNPNTKKVKAGVFFGFEDIDAAIFAEDQQKILPMIEEIIAKREPLEFFNEIAMTNIIQGKLDECEQQESFKGLNELPARVKELKEYLYNRAEEKLLQAVDKKEIEIGATVADCDRDIERFLKKMRIEELKDYKPDAVLAEVREQAIQKKNAKIAQKKKTSEAKKSTEISPPKAKRKYVRKK</sequence>
<dbReference type="Pfam" id="PF04152">
    <property type="entry name" value="Mre11_DNA_bind"/>
    <property type="match status" value="1"/>
</dbReference>
<dbReference type="Proteomes" id="UP000001307">
    <property type="component" value="Unassembled WGS sequence"/>
</dbReference>
<dbReference type="GO" id="GO:0030145">
    <property type="term" value="F:manganese ion binding"/>
    <property type="evidence" value="ECO:0007669"/>
    <property type="project" value="InterPro"/>
</dbReference>
<keyword evidence="1" id="KW-0378">Hydrolase</keyword>
<feature type="compositionally biased region" description="Basic residues" evidence="2">
    <location>
        <begin position="594"/>
        <end position="603"/>
    </location>
</feature>
<feature type="domain" description="Mre11 DNA-binding" evidence="4">
    <location>
        <begin position="317"/>
        <end position="428"/>
    </location>
</feature>
<dbReference type="GO" id="GO:0030870">
    <property type="term" value="C:Mre11 complex"/>
    <property type="evidence" value="ECO:0007669"/>
    <property type="project" value="TreeGrafter"/>
</dbReference>